<dbReference type="EMBL" id="FOSV01000039">
    <property type="protein sequence ID" value="SFM03108.1"/>
    <property type="molecule type" value="Genomic_DNA"/>
</dbReference>
<evidence type="ECO:0000313" key="2">
    <source>
        <dbReference type="Proteomes" id="UP000198804"/>
    </source>
</evidence>
<protein>
    <submittedName>
        <fullName evidence="1">Uncharacterized protein</fullName>
    </submittedName>
</protein>
<keyword evidence="2" id="KW-1185">Reference proteome</keyword>
<proteinExistence type="predicted"/>
<dbReference type="OrthoDB" id="9936299at2"/>
<dbReference type="RefSeq" id="WP_091951934.1">
    <property type="nucleotide sequence ID" value="NZ_FOSV01000039.1"/>
</dbReference>
<gene>
    <name evidence="1" type="ORF">SAMN04488125_13918</name>
</gene>
<name>A0A1I4MIV1_9HYPH</name>
<dbReference type="AlphaFoldDB" id="A0A1I4MIV1"/>
<organism evidence="1 2">
    <name type="scientific">Methylorubrum salsuginis</name>
    <dbReference type="NCBI Taxonomy" id="414703"/>
    <lineage>
        <taxon>Bacteria</taxon>
        <taxon>Pseudomonadati</taxon>
        <taxon>Pseudomonadota</taxon>
        <taxon>Alphaproteobacteria</taxon>
        <taxon>Hyphomicrobiales</taxon>
        <taxon>Methylobacteriaceae</taxon>
        <taxon>Methylorubrum</taxon>
    </lineage>
</organism>
<accession>A0A1I4MIV1</accession>
<evidence type="ECO:0000313" key="1">
    <source>
        <dbReference type="EMBL" id="SFM03108.1"/>
    </source>
</evidence>
<reference evidence="2" key="1">
    <citation type="submission" date="2016-10" db="EMBL/GenBank/DDBJ databases">
        <authorList>
            <person name="Varghese N."/>
            <person name="Submissions S."/>
        </authorList>
    </citation>
    <scope>NUCLEOTIDE SEQUENCE [LARGE SCALE GENOMIC DNA]</scope>
    <source>
        <strain evidence="2">CGMCC 1.6474</strain>
    </source>
</reference>
<dbReference type="STRING" id="414703.SAMN04488125_13918"/>
<dbReference type="Proteomes" id="UP000198804">
    <property type="component" value="Unassembled WGS sequence"/>
</dbReference>
<sequence length="164" mass="17929">MQIRELGDEAIREILAEAVDGMKRRTGKAWGLDLDGEQDRLRVVLDGRTFLRTYVTVYLPDQVEGDVPVPEAIRFRSALRRNILDATQALTPVPDAADIPAALVQVFGAIQTLDAIDRQPGMIVSLPSVRHGLYRILDHLTGNDHSGCSGKPSVADFGRAEEAA</sequence>